<dbReference type="Pfam" id="PF01547">
    <property type="entry name" value="SBP_bac_1"/>
    <property type="match status" value="1"/>
</dbReference>
<dbReference type="InterPro" id="IPR050490">
    <property type="entry name" value="Bact_solute-bd_prot1"/>
</dbReference>
<evidence type="ECO:0000313" key="3">
    <source>
        <dbReference type="Proteomes" id="UP000256913"/>
    </source>
</evidence>
<protein>
    <submittedName>
        <fullName evidence="2">Carbohydrate ABC transporter substrate-binding protein (CUT1 family)</fullName>
    </submittedName>
</protein>
<dbReference type="Gene3D" id="3.40.190.10">
    <property type="entry name" value="Periplasmic binding protein-like II"/>
    <property type="match status" value="2"/>
</dbReference>
<keyword evidence="3" id="KW-1185">Reference proteome</keyword>
<dbReference type="AlphaFoldDB" id="A0A3D9ZWZ9"/>
<dbReference type="PANTHER" id="PTHR43649:SF12">
    <property type="entry name" value="DIACETYLCHITOBIOSE BINDING PROTEIN DASA"/>
    <property type="match status" value="1"/>
</dbReference>
<accession>A0A3D9ZWZ9</accession>
<dbReference type="Proteomes" id="UP000256913">
    <property type="component" value="Unassembled WGS sequence"/>
</dbReference>
<evidence type="ECO:0000313" key="2">
    <source>
        <dbReference type="EMBL" id="REG01550.1"/>
    </source>
</evidence>
<dbReference type="RefSeq" id="WP_147315768.1">
    <property type="nucleotide sequence ID" value="NZ_BONB01000052.1"/>
</dbReference>
<reference evidence="2 3" key="1">
    <citation type="submission" date="2018-08" db="EMBL/GenBank/DDBJ databases">
        <title>Sequencing the genomes of 1000 actinobacteria strains.</title>
        <authorList>
            <person name="Klenk H.-P."/>
        </authorList>
    </citation>
    <scope>NUCLEOTIDE SEQUENCE [LARGE SCALE GENOMIC DNA]</scope>
    <source>
        <strain evidence="2 3">DSM 44099</strain>
    </source>
</reference>
<evidence type="ECO:0000256" key="1">
    <source>
        <dbReference type="SAM" id="SignalP"/>
    </source>
</evidence>
<gene>
    <name evidence="2" type="ORF">DFJ67_7634</name>
</gene>
<name>A0A3D9ZWZ9_9ACTN</name>
<feature type="signal peptide" evidence="1">
    <location>
        <begin position="1"/>
        <end position="36"/>
    </location>
</feature>
<dbReference type="PROSITE" id="PS51257">
    <property type="entry name" value="PROKAR_LIPOPROTEIN"/>
    <property type="match status" value="1"/>
</dbReference>
<comment type="caution">
    <text evidence="2">The sequence shown here is derived from an EMBL/GenBank/DDBJ whole genome shotgun (WGS) entry which is preliminary data.</text>
</comment>
<dbReference type="SUPFAM" id="SSF53850">
    <property type="entry name" value="Periplasmic binding protein-like II"/>
    <property type="match status" value="1"/>
</dbReference>
<feature type="chain" id="PRO_5017837078" evidence="1">
    <location>
        <begin position="37"/>
        <end position="453"/>
    </location>
</feature>
<dbReference type="InterPro" id="IPR006059">
    <property type="entry name" value="SBP"/>
</dbReference>
<sequence length="453" mass="47535">MRAIAARRTAAGIAAGIALSLAVAACAPGGGGGATAQDTPSAVSTDVAGAGDVTLKLTDFWGGAEGEWIKQLVADFEKKYPNVKIQETTEDWGQLNSTLNLQLQDDSGPDIATANNGWQSLGTLAKGGLVRNLDAYAKAYGWDQKVPSTITRQNKFTTDFKTMGSGSWFSTPMSRTSLIGLYYNADKLKSLGLQPPKTLADLEAAAATAKAKGEVPFEYGSLDNSTTVLLGLQALLADKKKLNDYIYDDPSVKAADVGMTEAITLTKKWADEGYFPPHFEGIDYQTAVANYVGGKGVFRWEYTGSLGLNAQQQGHFGYVQLPQQAGSGTVGVGAAPGAMVISAKSKHPDVAAAFLDYMMSAESGQAAADRGLVPAMSPNVKVPAASLSLTGESAGAATLDSNDGYVPYFDWSSPTMLDTIGQNLQLVFGGKMTPDKFTAAVDKDRDTFLAGQG</sequence>
<dbReference type="OrthoDB" id="358201at2"/>
<dbReference type="PANTHER" id="PTHR43649">
    <property type="entry name" value="ARABINOSE-BINDING PROTEIN-RELATED"/>
    <property type="match status" value="1"/>
</dbReference>
<proteinExistence type="predicted"/>
<organism evidence="2 3">
    <name type="scientific">Asanoa ferruginea</name>
    <dbReference type="NCBI Taxonomy" id="53367"/>
    <lineage>
        <taxon>Bacteria</taxon>
        <taxon>Bacillati</taxon>
        <taxon>Actinomycetota</taxon>
        <taxon>Actinomycetes</taxon>
        <taxon>Micromonosporales</taxon>
        <taxon>Micromonosporaceae</taxon>
        <taxon>Asanoa</taxon>
    </lineage>
</organism>
<dbReference type="EMBL" id="QUMQ01000001">
    <property type="protein sequence ID" value="REG01550.1"/>
    <property type="molecule type" value="Genomic_DNA"/>
</dbReference>
<keyword evidence="1" id="KW-0732">Signal</keyword>